<feature type="compositionally biased region" description="Pro residues" evidence="1">
    <location>
        <begin position="507"/>
        <end position="517"/>
    </location>
</feature>
<evidence type="ECO:0000313" key="3">
    <source>
        <dbReference type="EMBL" id="KAK4519232.1"/>
    </source>
</evidence>
<feature type="compositionally biased region" description="Low complexity" evidence="1">
    <location>
        <begin position="152"/>
        <end position="161"/>
    </location>
</feature>
<name>A0AAN7I3C4_9FUNG</name>
<feature type="compositionally biased region" description="Low complexity" evidence="1">
    <location>
        <begin position="327"/>
        <end position="341"/>
    </location>
</feature>
<feature type="compositionally biased region" description="Basic and acidic residues" evidence="1">
    <location>
        <begin position="88"/>
        <end position="106"/>
    </location>
</feature>
<dbReference type="RefSeq" id="XP_064685898.1">
    <property type="nucleotide sequence ID" value="XM_064828696.1"/>
</dbReference>
<feature type="compositionally biased region" description="Low complexity" evidence="1">
    <location>
        <begin position="111"/>
        <end position="134"/>
    </location>
</feature>
<gene>
    <name evidence="3" type="ORF">ATC70_009464</name>
</gene>
<organism evidence="3 4">
    <name type="scientific">Mucor velutinosus</name>
    <dbReference type="NCBI Taxonomy" id="708070"/>
    <lineage>
        <taxon>Eukaryota</taxon>
        <taxon>Fungi</taxon>
        <taxon>Fungi incertae sedis</taxon>
        <taxon>Mucoromycota</taxon>
        <taxon>Mucoromycotina</taxon>
        <taxon>Mucoromycetes</taxon>
        <taxon>Mucorales</taxon>
        <taxon>Mucorineae</taxon>
        <taxon>Mucoraceae</taxon>
        <taxon>Mucor</taxon>
    </lineage>
</organism>
<feature type="region of interest" description="Disordered" evidence="1">
    <location>
        <begin position="288"/>
        <end position="523"/>
    </location>
</feature>
<sequence>MAGEKIINFKLDAHTIEKLTKQKSLHVAYRKSGVLELVMDDARIRLDTMKGSKSPRAADATYYNNNSSTLHYLGDTVVATPIIRKIQEEKKPKAKDSAEQRDKVTRLLDIPSTTATSTTAPETKSKTTSSLKKPSSNKKSKPTNSIPPTPTTPLSASSSSSRATQKTLKSSKSFDPAVTKTTAPSEEKYSMKSRILQRLAIQPWSLIEMTKSLNRSQLERCEQLEVKHILDMVAFPIKKDERKKFCLKPKHYKDIQIWTWPFYSNEDKKIAAENAKEAYDLLQSQGVDSDRSNLYHPDSPYKPPAMTSPMLANGKKIASPLSSRKTSSSSSSSAQQQQQQQEKGKGRLTPVDHASPSTPLMKLAASPLQNKPITPTPPSATMTPPPLPSSSQSTPTQHYLKPSSANKKYGSKALPQQNGTTTSASTPTEKLSPPTKRKNMMMDDVDVPSQNALVMPTPRHKKRAKESSSAAISSTPTPPISKSSKMALPTSAAPTPAAATPTMTTALPPPPPSPPTNKEPTSIKPLNIKSQHKFNAYCHSYVKQQKDYIRIKRFFKSNFPQYIQVLQATEPPKGTKRSYYDLNAEYQAMLKSNYLKQGDDEQAFKEAQDFLVDCNNKRRRLNYMWTSIKQNLDEHQYTIPKNLCK</sequence>
<dbReference type="Pfam" id="PF10390">
    <property type="entry name" value="ELL"/>
    <property type="match status" value="1"/>
</dbReference>
<feature type="domain" description="RNA polymerase II elongation factor ELL N-terminal" evidence="2">
    <location>
        <begin position="121"/>
        <end position="270"/>
    </location>
</feature>
<dbReference type="GeneID" id="89953150"/>
<dbReference type="Gene3D" id="1.10.10.2670">
    <property type="entry name" value="E3 ubiquitin-protein ligase"/>
    <property type="match status" value="1"/>
</dbReference>
<protein>
    <recommendedName>
        <fullName evidence="2">RNA polymerase II elongation factor ELL N-terminal domain-containing protein</fullName>
    </recommendedName>
</protein>
<evidence type="ECO:0000256" key="1">
    <source>
        <dbReference type="SAM" id="MobiDB-lite"/>
    </source>
</evidence>
<reference evidence="3 4" key="1">
    <citation type="submission" date="2022-11" db="EMBL/GenBank/DDBJ databases">
        <title>Mucor velutinosus strain NIH1002 WGS.</title>
        <authorList>
            <person name="Subramanian P."/>
            <person name="Mullikin J.C."/>
            <person name="Segre J.A."/>
            <person name="Zelazny A.M."/>
        </authorList>
    </citation>
    <scope>NUCLEOTIDE SEQUENCE [LARGE SCALE GENOMIC DNA]</scope>
    <source>
        <strain evidence="3 4">NIH1002</strain>
    </source>
</reference>
<dbReference type="InterPro" id="IPR019464">
    <property type="entry name" value="ELL_N"/>
</dbReference>
<dbReference type="SUPFAM" id="SSF46785">
    <property type="entry name" value="Winged helix' DNA-binding domain"/>
    <property type="match status" value="1"/>
</dbReference>
<feature type="compositionally biased region" description="Low complexity" evidence="1">
    <location>
        <begin position="467"/>
        <end position="506"/>
    </location>
</feature>
<dbReference type="InterPro" id="IPR036390">
    <property type="entry name" value="WH_DNA-bd_sf"/>
</dbReference>
<evidence type="ECO:0000313" key="4">
    <source>
        <dbReference type="Proteomes" id="UP001304243"/>
    </source>
</evidence>
<feature type="region of interest" description="Disordered" evidence="1">
    <location>
        <begin position="88"/>
        <end position="186"/>
    </location>
</feature>
<comment type="caution">
    <text evidence="3">The sequence shown here is derived from an EMBL/GenBank/DDBJ whole genome shotgun (WGS) entry which is preliminary data.</text>
</comment>
<dbReference type="EMBL" id="JASEJX010000012">
    <property type="protein sequence ID" value="KAK4519232.1"/>
    <property type="molecule type" value="Genomic_DNA"/>
</dbReference>
<dbReference type="InterPro" id="IPR042065">
    <property type="entry name" value="E3_ELL-like"/>
</dbReference>
<dbReference type="GO" id="GO:0006368">
    <property type="term" value="P:transcription elongation by RNA polymerase II"/>
    <property type="evidence" value="ECO:0007669"/>
    <property type="project" value="InterPro"/>
</dbReference>
<feature type="compositionally biased region" description="Polar residues" evidence="1">
    <location>
        <begin position="162"/>
        <end position="184"/>
    </location>
</feature>
<feature type="compositionally biased region" description="Polar residues" evidence="1">
    <location>
        <begin position="414"/>
        <end position="429"/>
    </location>
</feature>
<proteinExistence type="predicted"/>
<feature type="compositionally biased region" description="Pro residues" evidence="1">
    <location>
        <begin position="374"/>
        <end position="388"/>
    </location>
</feature>
<evidence type="ECO:0000259" key="2">
    <source>
        <dbReference type="Pfam" id="PF10390"/>
    </source>
</evidence>
<dbReference type="GO" id="GO:0008023">
    <property type="term" value="C:transcription elongation factor complex"/>
    <property type="evidence" value="ECO:0007669"/>
    <property type="project" value="InterPro"/>
</dbReference>
<dbReference type="AlphaFoldDB" id="A0AAN7I3C4"/>
<keyword evidence="4" id="KW-1185">Reference proteome</keyword>
<accession>A0AAN7I3C4</accession>
<dbReference type="Proteomes" id="UP001304243">
    <property type="component" value="Unassembled WGS sequence"/>
</dbReference>